<proteinExistence type="predicted"/>
<evidence type="ECO:0000313" key="1">
    <source>
        <dbReference type="EMBL" id="ORX10276.1"/>
    </source>
</evidence>
<comment type="caution">
    <text evidence="1">The sequence shown here is derived from an EMBL/GenBank/DDBJ whole genome shotgun (WGS) entry which is preliminary data.</text>
</comment>
<accession>A0A1X2EVW1</accession>
<evidence type="ECO:0000313" key="2">
    <source>
        <dbReference type="Proteomes" id="UP000193964"/>
    </source>
</evidence>
<sequence length="182" mass="18243">MTSRSEVHTGGNRNGWRRVVAGAVAGSALAVGLLVGAAAPTAFAVPTTGADEPPAPKMSTDEALAIIAADYDTGAGGGQISQLIHEVLVLRAQGFKPSNANGRALSEALDKRPNQTPLVDALKSTVSFQRKLQAQAAGAVTPGGFTAGINQLPPGMAPDPTNPDNTGVFIGPTGGGVQQPIG</sequence>
<dbReference type="AlphaFoldDB" id="A0A1X2EVW1"/>
<name>A0A1X2EVW1_9MYCO</name>
<dbReference type="OrthoDB" id="4731062at2"/>
<gene>
    <name evidence="1" type="ORF">AWC31_08980</name>
</gene>
<dbReference type="Proteomes" id="UP000193964">
    <property type="component" value="Unassembled WGS sequence"/>
</dbReference>
<dbReference type="RefSeq" id="WP_085149853.1">
    <property type="nucleotide sequence ID" value="NZ_JACKUA010000039.1"/>
</dbReference>
<reference evidence="1 2" key="1">
    <citation type="submission" date="2016-01" db="EMBL/GenBank/DDBJ databases">
        <title>The new phylogeny of the genus Mycobacterium.</title>
        <authorList>
            <person name="Tarcisio F."/>
            <person name="Conor M."/>
            <person name="Antonella G."/>
            <person name="Elisabetta G."/>
            <person name="Giulia F.S."/>
            <person name="Sara T."/>
            <person name="Anna F."/>
            <person name="Clotilde B."/>
            <person name="Roberto B."/>
            <person name="Veronica D.S."/>
            <person name="Fabio R."/>
            <person name="Monica P."/>
            <person name="Olivier J."/>
            <person name="Enrico T."/>
            <person name="Nicola S."/>
        </authorList>
    </citation>
    <scope>NUCLEOTIDE SEQUENCE [LARGE SCALE GENOMIC DNA]</scope>
    <source>
        <strain evidence="1 2">ATCC 700010</strain>
    </source>
</reference>
<dbReference type="EMBL" id="LQQA01000033">
    <property type="protein sequence ID" value="ORX10276.1"/>
    <property type="molecule type" value="Genomic_DNA"/>
</dbReference>
<organism evidence="1 2">
    <name type="scientific">Mycolicibacterium wolinskyi</name>
    <dbReference type="NCBI Taxonomy" id="59750"/>
    <lineage>
        <taxon>Bacteria</taxon>
        <taxon>Bacillati</taxon>
        <taxon>Actinomycetota</taxon>
        <taxon>Actinomycetes</taxon>
        <taxon>Mycobacteriales</taxon>
        <taxon>Mycobacteriaceae</taxon>
        <taxon>Mycolicibacterium</taxon>
    </lineage>
</organism>
<protein>
    <submittedName>
        <fullName evidence="1">Uncharacterized protein</fullName>
    </submittedName>
</protein>